<feature type="compositionally biased region" description="Pro residues" evidence="1">
    <location>
        <begin position="45"/>
        <end position="55"/>
    </location>
</feature>
<feature type="compositionally biased region" description="Basic residues" evidence="1">
    <location>
        <begin position="113"/>
        <end position="132"/>
    </location>
</feature>
<dbReference type="EMBL" id="CADCUY010000513">
    <property type="protein sequence ID" value="CAA9430189.1"/>
    <property type="molecule type" value="Genomic_DNA"/>
</dbReference>
<name>A0A6J4Q7L2_9ACTN</name>
<feature type="compositionally biased region" description="Basic residues" evidence="1">
    <location>
        <begin position="201"/>
        <end position="243"/>
    </location>
</feature>
<protein>
    <submittedName>
        <fullName evidence="2">Uncharacterized protein</fullName>
    </submittedName>
</protein>
<feature type="compositionally biased region" description="Basic residues" evidence="1">
    <location>
        <begin position="1"/>
        <end position="38"/>
    </location>
</feature>
<feature type="non-terminal residue" evidence="2">
    <location>
        <position position="1"/>
    </location>
</feature>
<sequence>ESRHLPRAGRPRHRGRPGGRRRPRRGRGGGPRRSHLRHRPEVVPARPPQALPPAASPVRPRVRRGGHRGRRRRHPVPARDARGRREHRALRALLGVHPGPAEPVREPGVPQRGVRRAGGHPPRHRRDQHLRAARLPLLRRGGPAGAPGHRRPRHRRVRHPAGRHRGGPRRRADRPDLRAAGGAARRQRGLGRPERVAPGAGRRRRRVGHGRRRRPPRRRLPGARDPRRHPRGPWRGRRHRGRGAARGVGAGRAHPAPRGHRRPVRRHPRRRDVLDRLLGDALPGAEREGRLPPHPPARAGRRGAAGQRQLRRRVADHGGARARPAGPQPRGHGRRPRQQVRAPAL</sequence>
<accession>A0A6J4Q7L2</accession>
<feature type="compositionally biased region" description="Basic residues" evidence="1">
    <location>
        <begin position="148"/>
        <end position="172"/>
    </location>
</feature>
<evidence type="ECO:0000256" key="1">
    <source>
        <dbReference type="SAM" id="MobiDB-lite"/>
    </source>
</evidence>
<feature type="non-terminal residue" evidence="2">
    <location>
        <position position="345"/>
    </location>
</feature>
<feature type="compositionally biased region" description="Basic residues" evidence="1">
    <location>
        <begin position="255"/>
        <end position="270"/>
    </location>
</feature>
<dbReference type="AlphaFoldDB" id="A0A6J4Q7L2"/>
<organism evidence="2">
    <name type="scientific">uncultured Quadrisphaera sp</name>
    <dbReference type="NCBI Taxonomy" id="904978"/>
    <lineage>
        <taxon>Bacteria</taxon>
        <taxon>Bacillati</taxon>
        <taxon>Actinomycetota</taxon>
        <taxon>Actinomycetes</taxon>
        <taxon>Kineosporiales</taxon>
        <taxon>Kineosporiaceae</taxon>
        <taxon>Quadrisphaera</taxon>
        <taxon>environmental samples</taxon>
    </lineage>
</organism>
<feature type="region of interest" description="Disordered" evidence="1">
    <location>
        <begin position="1"/>
        <end position="345"/>
    </location>
</feature>
<reference evidence="2" key="1">
    <citation type="submission" date="2020-02" db="EMBL/GenBank/DDBJ databases">
        <authorList>
            <person name="Meier V. D."/>
        </authorList>
    </citation>
    <scope>NUCLEOTIDE SEQUENCE</scope>
    <source>
        <strain evidence="2">AVDCRST_MAG35</strain>
    </source>
</reference>
<evidence type="ECO:0000313" key="2">
    <source>
        <dbReference type="EMBL" id="CAA9430189.1"/>
    </source>
</evidence>
<feature type="compositionally biased region" description="Basic residues" evidence="1">
    <location>
        <begin position="60"/>
        <end position="76"/>
    </location>
</feature>
<proteinExistence type="predicted"/>
<gene>
    <name evidence="2" type="ORF">AVDCRST_MAG35-2543</name>
</gene>
<feature type="compositionally biased region" description="Low complexity" evidence="1">
    <location>
        <begin position="321"/>
        <end position="330"/>
    </location>
</feature>